<keyword evidence="4" id="KW-1133">Transmembrane helix</keyword>
<dbReference type="SUPFAM" id="SSF50494">
    <property type="entry name" value="Trypsin-like serine proteases"/>
    <property type="match status" value="1"/>
</dbReference>
<evidence type="ECO:0000256" key="2">
    <source>
        <dbReference type="ARBA" id="ARBA00022801"/>
    </source>
</evidence>
<keyword evidence="4" id="KW-0472">Membrane</keyword>
<name>A0A6G7PSG0_9VIRU</name>
<feature type="transmembrane region" description="Helical" evidence="4">
    <location>
        <begin position="41"/>
        <end position="61"/>
    </location>
</feature>
<feature type="compositionally biased region" description="Polar residues" evidence="3">
    <location>
        <begin position="439"/>
        <end position="448"/>
    </location>
</feature>
<evidence type="ECO:0000256" key="1">
    <source>
        <dbReference type="ARBA" id="ARBA00022670"/>
    </source>
</evidence>
<sequence>MLASLLSFVLGLGVMYGYFTFQHEVKEISTIELMEMLWQRHSTYIIAIAVYLSLLHLYLIWKIIKWFFRGAKKYVEVVQHDASSIVGSISPIYLPEKTMPGSEWFKHNRPAHQVEIRAELTPGTWTLQGAGFRMRDFLVTAAHVIEGHDKLRIRAGDNFVDVETRDFKYPAETGSDLAVMLLSSVQWSTLQVKSAKIPKIAVNNPTAAFVYHDGLATTGLVTPHRSAPYVVYSGTTRGGCSGAPLGTGNTVYAMVLGAADVNLALDANWIQAMAFTGESTEDILYRELENMAQRSGRKIPYKMFNPGEAVVLARGRYELLDIEQIPDRIKELLEYDDGTDRYTKYSASTGAVELPSPAISSRVTYNDNDAFLDLRSPGVIAGAKQLKKEYVAPSTSQVEVLPPSDSHNPLPVTDGQQQILALLREVSATISKSPEKTSENQVESTDGQPLSIRKKLLKA</sequence>
<dbReference type="GO" id="GO:0008233">
    <property type="term" value="F:peptidase activity"/>
    <property type="evidence" value="ECO:0007669"/>
    <property type="project" value="UniProtKB-KW"/>
</dbReference>
<evidence type="ECO:0000256" key="4">
    <source>
        <dbReference type="SAM" id="Phobius"/>
    </source>
</evidence>
<dbReference type="EMBL" id="MT129761">
    <property type="protein sequence ID" value="QIJ70115.1"/>
    <property type="molecule type" value="Genomic_RNA"/>
</dbReference>
<organism evidence="5">
    <name type="scientific">Rosadiaz solemo-like virus</name>
    <dbReference type="NCBI Taxonomy" id="2716736"/>
    <lineage>
        <taxon>Viruses</taxon>
        <taxon>Riboviria</taxon>
        <taxon>Orthornavirae</taxon>
        <taxon>Pisuviricota</taxon>
        <taxon>Pisoniviricetes</taxon>
        <taxon>Sobelivirales</taxon>
        <taxon>Solemoviridae</taxon>
    </lineage>
</organism>
<dbReference type="InterPro" id="IPR009003">
    <property type="entry name" value="Peptidase_S1_PA"/>
</dbReference>
<protein>
    <submittedName>
        <fullName evidence="5">Uncharacterized protein</fullName>
    </submittedName>
</protein>
<evidence type="ECO:0000256" key="3">
    <source>
        <dbReference type="SAM" id="MobiDB-lite"/>
    </source>
</evidence>
<dbReference type="Gene3D" id="2.40.10.10">
    <property type="entry name" value="Trypsin-like serine proteases"/>
    <property type="match status" value="2"/>
</dbReference>
<feature type="region of interest" description="Disordered" evidence="3">
    <location>
        <begin position="430"/>
        <end position="459"/>
    </location>
</feature>
<proteinExistence type="predicted"/>
<keyword evidence="4" id="KW-0812">Transmembrane</keyword>
<accession>A0A6G7PSG0</accession>
<keyword evidence="1" id="KW-0645">Protease</keyword>
<evidence type="ECO:0000313" key="5">
    <source>
        <dbReference type="EMBL" id="QIJ70115.1"/>
    </source>
</evidence>
<reference evidence="5" key="1">
    <citation type="submission" date="2020-02" db="EMBL/GenBank/DDBJ databases">
        <title>Comparative analysis of RNA virome composition in rabbits and associated ectoparasites.</title>
        <authorList>
            <person name="Mahar J.E."/>
            <person name="Shi M."/>
            <person name="Hall R.N."/>
            <person name="Strive T."/>
            <person name="Holmes E.C."/>
        </authorList>
    </citation>
    <scope>NUCLEOTIDE SEQUENCE</scope>
    <source>
        <strain evidence="5">GudgUn_DN53032-34</strain>
    </source>
</reference>
<dbReference type="InterPro" id="IPR043504">
    <property type="entry name" value="Peptidase_S1_PA_chymotrypsin"/>
</dbReference>
<dbReference type="GO" id="GO:0006508">
    <property type="term" value="P:proteolysis"/>
    <property type="evidence" value="ECO:0007669"/>
    <property type="project" value="UniProtKB-KW"/>
</dbReference>
<keyword evidence="2" id="KW-0378">Hydrolase</keyword>